<reference evidence="2" key="1">
    <citation type="submission" date="2023-03" db="EMBL/GenBank/DDBJ databases">
        <title>Massive genome expansion in bonnet fungi (Mycena s.s.) driven by repeated elements and novel gene families across ecological guilds.</title>
        <authorList>
            <consortium name="Lawrence Berkeley National Laboratory"/>
            <person name="Harder C.B."/>
            <person name="Miyauchi S."/>
            <person name="Viragh M."/>
            <person name="Kuo A."/>
            <person name="Thoen E."/>
            <person name="Andreopoulos B."/>
            <person name="Lu D."/>
            <person name="Skrede I."/>
            <person name="Drula E."/>
            <person name="Henrissat B."/>
            <person name="Morin E."/>
            <person name="Kohler A."/>
            <person name="Barry K."/>
            <person name="LaButti K."/>
            <person name="Morin E."/>
            <person name="Salamov A."/>
            <person name="Lipzen A."/>
            <person name="Mereny Z."/>
            <person name="Hegedus B."/>
            <person name="Baldrian P."/>
            <person name="Stursova M."/>
            <person name="Weitz H."/>
            <person name="Taylor A."/>
            <person name="Grigoriev I.V."/>
            <person name="Nagy L.G."/>
            <person name="Martin F."/>
            <person name="Kauserud H."/>
        </authorList>
    </citation>
    <scope>NUCLEOTIDE SEQUENCE</scope>
    <source>
        <strain evidence="2">CBHHK200</strain>
    </source>
</reference>
<proteinExistence type="predicted"/>
<accession>A0AAD6RZG6</accession>
<dbReference type="PROSITE" id="PS50181">
    <property type="entry name" value="FBOX"/>
    <property type="match status" value="1"/>
</dbReference>
<dbReference type="InterPro" id="IPR001810">
    <property type="entry name" value="F-box_dom"/>
</dbReference>
<gene>
    <name evidence="2" type="ORF">C8F04DRAFT_1406160</name>
</gene>
<evidence type="ECO:0000313" key="2">
    <source>
        <dbReference type="EMBL" id="KAJ7017170.1"/>
    </source>
</evidence>
<organism evidence="2 3">
    <name type="scientific">Mycena alexandri</name>
    <dbReference type="NCBI Taxonomy" id="1745969"/>
    <lineage>
        <taxon>Eukaryota</taxon>
        <taxon>Fungi</taxon>
        <taxon>Dikarya</taxon>
        <taxon>Basidiomycota</taxon>
        <taxon>Agaricomycotina</taxon>
        <taxon>Agaricomycetes</taxon>
        <taxon>Agaricomycetidae</taxon>
        <taxon>Agaricales</taxon>
        <taxon>Marasmiineae</taxon>
        <taxon>Mycenaceae</taxon>
        <taxon>Mycena</taxon>
    </lineage>
</organism>
<sequence length="394" mass="43794">MSLTNTPLDVLIEISRELDLSDSIHLISTCSTFTPILLSRYFWISALDRVEHVHRRPLPCYPGLDITSLPLDALKKMAIYAYTLQKNWTAESPRPVRVESIITMRDYSKEIIPIQGTRLIITSSASRLACWDTTSGECVAAFNHDGITAFSYLPSNYHFLRPGSCSIGIVYQSPPVNALELAVIRFDYGSSSTVTVSKVFSKIWTAPDAENYRVCDVTVNENTVAVVLASLVPEKEGLILLCKLADDGIVHRVASGITPDAGSLDLCMPSDVRCLIVEDGVYLTRHRPFDLVAEIAHFRTWTTELGNPEYVIVQGDIRFPRYGVLQITSRTDFDDDFVPEGELYSLHFWLAEYDGSAIIPGPLLLYDPPYKIGGVAVGSSATCAIFEYERLARP</sequence>
<protein>
    <recommendedName>
        <fullName evidence="1">F-box domain-containing protein</fullName>
    </recommendedName>
</protein>
<evidence type="ECO:0000313" key="3">
    <source>
        <dbReference type="Proteomes" id="UP001218188"/>
    </source>
</evidence>
<dbReference type="Proteomes" id="UP001218188">
    <property type="component" value="Unassembled WGS sequence"/>
</dbReference>
<dbReference type="EMBL" id="JARJCM010000428">
    <property type="protein sequence ID" value="KAJ7017170.1"/>
    <property type="molecule type" value="Genomic_DNA"/>
</dbReference>
<keyword evidence="3" id="KW-1185">Reference proteome</keyword>
<dbReference type="AlphaFoldDB" id="A0AAD6RZG6"/>
<feature type="domain" description="F-box" evidence="1">
    <location>
        <begin position="1"/>
        <end position="46"/>
    </location>
</feature>
<comment type="caution">
    <text evidence="2">The sequence shown here is derived from an EMBL/GenBank/DDBJ whole genome shotgun (WGS) entry which is preliminary data.</text>
</comment>
<name>A0AAD6RZG6_9AGAR</name>
<evidence type="ECO:0000259" key="1">
    <source>
        <dbReference type="PROSITE" id="PS50181"/>
    </source>
</evidence>